<dbReference type="OrthoDB" id="8585334at2"/>
<dbReference type="InterPro" id="IPR036162">
    <property type="entry name" value="Resolvase-like_N_sf"/>
</dbReference>
<evidence type="ECO:0000313" key="4">
    <source>
        <dbReference type="Proteomes" id="UP000192042"/>
    </source>
</evidence>
<dbReference type="SMART" id="SM00857">
    <property type="entry name" value="Resolvase"/>
    <property type="match status" value="1"/>
</dbReference>
<evidence type="ECO:0000259" key="2">
    <source>
        <dbReference type="PROSITE" id="PS51737"/>
    </source>
</evidence>
<dbReference type="STRING" id="1325564.NSJP_2251"/>
<dbReference type="PANTHER" id="PTHR30461:SF23">
    <property type="entry name" value="DNA RECOMBINASE-RELATED"/>
    <property type="match status" value="1"/>
</dbReference>
<feature type="domain" description="Recombinase" evidence="2">
    <location>
        <begin position="172"/>
        <end position="315"/>
    </location>
</feature>
<keyword evidence="4" id="KW-1185">Reference proteome</keyword>
<reference evidence="3 4" key="1">
    <citation type="submission" date="2017-03" db="EMBL/GenBank/DDBJ databases">
        <authorList>
            <person name="Afonso C.L."/>
            <person name="Miller P.J."/>
            <person name="Scott M.A."/>
            <person name="Spackman E."/>
            <person name="Goraichik I."/>
            <person name="Dimitrov K.M."/>
            <person name="Suarez D.L."/>
            <person name="Swayne D.E."/>
        </authorList>
    </citation>
    <scope>NUCLEOTIDE SEQUENCE [LARGE SCALE GENOMIC DNA]</scope>
    <source>
        <strain evidence="3">Genome sequencing of Nitrospira japonica strain NJ11</strain>
    </source>
</reference>
<dbReference type="Gene3D" id="3.40.50.1390">
    <property type="entry name" value="Resolvase, N-terminal catalytic domain"/>
    <property type="match status" value="1"/>
</dbReference>
<dbReference type="InterPro" id="IPR050639">
    <property type="entry name" value="SSR_resolvase"/>
</dbReference>
<dbReference type="InterPro" id="IPR025827">
    <property type="entry name" value="Zn_ribbon_recom_dom"/>
</dbReference>
<dbReference type="InterPro" id="IPR006119">
    <property type="entry name" value="Resolv_N"/>
</dbReference>
<protein>
    <submittedName>
        <fullName evidence="3">Site-specific recombinases</fullName>
    </submittedName>
</protein>
<dbReference type="EMBL" id="LT828648">
    <property type="protein sequence ID" value="SLM48423.1"/>
    <property type="molecule type" value="Genomic_DNA"/>
</dbReference>
<dbReference type="Proteomes" id="UP000192042">
    <property type="component" value="Chromosome I"/>
</dbReference>
<dbReference type="GO" id="GO:0000150">
    <property type="term" value="F:DNA strand exchange activity"/>
    <property type="evidence" value="ECO:0007669"/>
    <property type="project" value="InterPro"/>
</dbReference>
<feature type="domain" description="Resolvase/invertase-type recombinase catalytic" evidence="1">
    <location>
        <begin position="3"/>
        <end position="149"/>
    </location>
</feature>
<dbReference type="PROSITE" id="PS51737">
    <property type="entry name" value="RECOMBINASE_DNA_BIND"/>
    <property type="match status" value="1"/>
</dbReference>
<dbReference type="SUPFAM" id="SSF53041">
    <property type="entry name" value="Resolvase-like"/>
    <property type="match status" value="1"/>
</dbReference>
<dbReference type="PROSITE" id="PS51736">
    <property type="entry name" value="RECOMBINASES_3"/>
    <property type="match status" value="1"/>
</dbReference>
<dbReference type="CDD" id="cd00338">
    <property type="entry name" value="Ser_Recombinase"/>
    <property type="match status" value="1"/>
</dbReference>
<dbReference type="InterPro" id="IPR038109">
    <property type="entry name" value="DNA_bind_recomb_sf"/>
</dbReference>
<organism evidence="3 4">
    <name type="scientific">Nitrospira japonica</name>
    <dbReference type="NCBI Taxonomy" id="1325564"/>
    <lineage>
        <taxon>Bacteria</taxon>
        <taxon>Pseudomonadati</taxon>
        <taxon>Nitrospirota</taxon>
        <taxon>Nitrospiria</taxon>
        <taxon>Nitrospirales</taxon>
        <taxon>Nitrospiraceae</taxon>
        <taxon>Nitrospira</taxon>
    </lineage>
</organism>
<evidence type="ECO:0000313" key="3">
    <source>
        <dbReference type="EMBL" id="SLM48423.1"/>
    </source>
</evidence>
<dbReference type="Pfam" id="PF07508">
    <property type="entry name" value="Recombinase"/>
    <property type="match status" value="1"/>
</dbReference>
<sequence length="561" mass="64456">MTRVALYARYSSEGQREASIEDQFRNCEQYSQRENQWTVIYRYFDKAISGATHHRESYQQMLKDAQAACFDVLLVDDLSRLSRDQVETEMVRRRLVYWGIRLIGVSDGIDTAKRGHKVIANFKGMMNEVFLDDLRDKTRRGMVGQVLKGYHGGGRIFGYRLVPQLHPTQRDPYGQPIRVGTRLEIDEAQARWVKWIFEQYADGMSPVKIVEELNRRNVPPPGIAYRRRSTRSPSWCASALYGNVKYGLGMLNNRLYKGEMVWGRSRWEKDPDTKKKRRFLCDERDWIKHKDENLRIVDDQLWECVKQRQESVHDASLAIREKLHANARTGRGPKYLFSGLLTCGQCGYRFVIIDPSRYGCSGWKYRGLSVCTNTIMASRKLIEKILLESIKHDLFTPERIAVFTREASMLLAKRQHEQNLVQNRQPVRLSQVEQEIENLLAAIKAGIVTPRTKHELEKAEAEREVLIRASELGRQRSEEIASFLPNAVDRFKTLLDDLAGALQVHVDRARGILRVLLGEKILLHPTSNGVERFLTAEISGNYAGLVRLATGKNKFGGGQGS</sequence>
<dbReference type="AlphaFoldDB" id="A0A1W1I6F6"/>
<dbReference type="RefSeq" id="WP_080886807.1">
    <property type="nucleotide sequence ID" value="NZ_LT828648.1"/>
</dbReference>
<dbReference type="PANTHER" id="PTHR30461">
    <property type="entry name" value="DNA-INVERTASE FROM LAMBDOID PROPHAGE"/>
    <property type="match status" value="1"/>
</dbReference>
<dbReference type="InterPro" id="IPR011109">
    <property type="entry name" value="DNA_bind_recombinase_dom"/>
</dbReference>
<proteinExistence type="predicted"/>
<dbReference type="Pfam" id="PF00239">
    <property type="entry name" value="Resolvase"/>
    <property type="match status" value="1"/>
</dbReference>
<name>A0A1W1I6F6_9BACT</name>
<dbReference type="Pfam" id="PF13408">
    <property type="entry name" value="Zn_ribbon_recom"/>
    <property type="match status" value="1"/>
</dbReference>
<accession>A0A1W1I6F6</accession>
<dbReference type="KEGG" id="nja:NSJP_2251"/>
<dbReference type="GO" id="GO:0003677">
    <property type="term" value="F:DNA binding"/>
    <property type="evidence" value="ECO:0007669"/>
    <property type="project" value="InterPro"/>
</dbReference>
<dbReference type="Gene3D" id="3.90.1750.20">
    <property type="entry name" value="Putative Large Serine Recombinase, Chain B, Domain 2"/>
    <property type="match status" value="1"/>
</dbReference>
<gene>
    <name evidence="3" type="primary">pinR</name>
    <name evidence="3" type="ORF">NSJP_2251</name>
</gene>
<evidence type="ECO:0000259" key="1">
    <source>
        <dbReference type="PROSITE" id="PS51736"/>
    </source>
</evidence>